<dbReference type="RefSeq" id="WP_319942338.1">
    <property type="nucleotide sequence ID" value="NZ_WEGI01000001.1"/>
</dbReference>
<dbReference type="EMBL" id="WEGI01000001">
    <property type="protein sequence ID" value="MQY24461.1"/>
    <property type="molecule type" value="Genomic_DNA"/>
</dbReference>
<organism evidence="2 3">
    <name type="scientific">Nocardia aurantia</name>
    <dbReference type="NCBI Taxonomy" id="2585199"/>
    <lineage>
        <taxon>Bacteria</taxon>
        <taxon>Bacillati</taxon>
        <taxon>Actinomycetota</taxon>
        <taxon>Actinomycetes</taxon>
        <taxon>Mycobacteriales</taxon>
        <taxon>Nocardiaceae</taxon>
        <taxon>Nocardia</taxon>
    </lineage>
</organism>
<keyword evidence="1" id="KW-0472">Membrane</keyword>
<evidence type="ECO:0000313" key="2">
    <source>
        <dbReference type="EMBL" id="MQY24461.1"/>
    </source>
</evidence>
<keyword evidence="1" id="KW-0812">Transmembrane</keyword>
<sequence>MVRRWWGGEDRGAVTVEAAFALAALVSVLTMCLGGLLAASSQVRCVDAAREAARLVARGADDEAVVAARRVAPSGAEITVHVDGDGVSATVTAHTPLLPRLTLRATAFAVREPGAAS</sequence>
<evidence type="ECO:0000313" key="3">
    <source>
        <dbReference type="Proteomes" id="UP000431401"/>
    </source>
</evidence>
<name>A0A7K0DFZ6_9NOCA</name>
<reference evidence="2 3" key="1">
    <citation type="submission" date="2019-10" db="EMBL/GenBank/DDBJ databases">
        <title>Nocardia macrotermitis sp. nov. and Nocardia aurantia sp. nov., isolated from the gut of fungus growing-termite Macrotermes natalensis.</title>
        <authorList>
            <person name="Benndorf R."/>
            <person name="Schwitalla J."/>
            <person name="Martin K."/>
            <person name="De Beer W."/>
            <person name="Kaster A.-K."/>
            <person name="Vollmers J."/>
            <person name="Poulsen M."/>
            <person name="Beemelmanns C."/>
        </authorList>
    </citation>
    <scope>NUCLEOTIDE SEQUENCE [LARGE SCALE GENOMIC DNA]</scope>
    <source>
        <strain evidence="2 3">RB56</strain>
    </source>
</reference>
<dbReference type="AlphaFoldDB" id="A0A7K0DFZ6"/>
<gene>
    <name evidence="2" type="ORF">NRB56_00080</name>
</gene>
<dbReference type="Proteomes" id="UP000431401">
    <property type="component" value="Unassembled WGS sequence"/>
</dbReference>
<evidence type="ECO:0000256" key="1">
    <source>
        <dbReference type="SAM" id="Phobius"/>
    </source>
</evidence>
<feature type="transmembrane region" description="Helical" evidence="1">
    <location>
        <begin position="20"/>
        <end position="40"/>
    </location>
</feature>
<comment type="caution">
    <text evidence="2">The sequence shown here is derived from an EMBL/GenBank/DDBJ whole genome shotgun (WGS) entry which is preliminary data.</text>
</comment>
<accession>A0A7K0DFZ6</accession>
<proteinExistence type="predicted"/>
<keyword evidence="3" id="KW-1185">Reference proteome</keyword>
<protein>
    <submittedName>
        <fullName evidence="2">Apoptosis inhibitor</fullName>
    </submittedName>
</protein>
<dbReference type="NCBIfam" id="NF041390">
    <property type="entry name" value="TadE_Rv3655c"/>
    <property type="match status" value="1"/>
</dbReference>
<dbReference type="InterPro" id="IPR049790">
    <property type="entry name" value="Rv3655c/TadE"/>
</dbReference>
<keyword evidence="1" id="KW-1133">Transmembrane helix</keyword>